<dbReference type="AlphaFoldDB" id="A0A0C3QBQ0"/>
<dbReference type="Proteomes" id="UP000054248">
    <property type="component" value="Unassembled WGS sequence"/>
</dbReference>
<organism evidence="1 2">
    <name type="scientific">Tulasnella calospora MUT 4182</name>
    <dbReference type="NCBI Taxonomy" id="1051891"/>
    <lineage>
        <taxon>Eukaryota</taxon>
        <taxon>Fungi</taxon>
        <taxon>Dikarya</taxon>
        <taxon>Basidiomycota</taxon>
        <taxon>Agaricomycotina</taxon>
        <taxon>Agaricomycetes</taxon>
        <taxon>Cantharellales</taxon>
        <taxon>Tulasnellaceae</taxon>
        <taxon>Tulasnella</taxon>
    </lineage>
</organism>
<dbReference type="HOGENOM" id="CLU_3108155_0_0_1"/>
<keyword evidence="2" id="KW-1185">Reference proteome</keyword>
<protein>
    <submittedName>
        <fullName evidence="1">Uncharacterized protein</fullName>
    </submittedName>
</protein>
<gene>
    <name evidence="1" type="ORF">M407DRAFT_27814</name>
</gene>
<accession>A0A0C3QBQ0</accession>
<proteinExistence type="predicted"/>
<sequence>MNHHYSNNDTFAVGVDAFADDGVGSAGFTLRLASNLRRVMGSPITTSRIIV</sequence>
<evidence type="ECO:0000313" key="1">
    <source>
        <dbReference type="EMBL" id="KIO22626.1"/>
    </source>
</evidence>
<name>A0A0C3QBQ0_9AGAM</name>
<reference evidence="2" key="2">
    <citation type="submission" date="2015-01" db="EMBL/GenBank/DDBJ databases">
        <title>Evolutionary Origins and Diversification of the Mycorrhizal Mutualists.</title>
        <authorList>
            <consortium name="DOE Joint Genome Institute"/>
            <consortium name="Mycorrhizal Genomics Consortium"/>
            <person name="Kohler A."/>
            <person name="Kuo A."/>
            <person name="Nagy L.G."/>
            <person name="Floudas D."/>
            <person name="Copeland A."/>
            <person name="Barry K.W."/>
            <person name="Cichocki N."/>
            <person name="Veneault-Fourrey C."/>
            <person name="LaButti K."/>
            <person name="Lindquist E.A."/>
            <person name="Lipzen A."/>
            <person name="Lundell T."/>
            <person name="Morin E."/>
            <person name="Murat C."/>
            <person name="Riley R."/>
            <person name="Ohm R."/>
            <person name="Sun H."/>
            <person name="Tunlid A."/>
            <person name="Henrissat B."/>
            <person name="Grigoriev I.V."/>
            <person name="Hibbett D.S."/>
            <person name="Martin F."/>
        </authorList>
    </citation>
    <scope>NUCLEOTIDE SEQUENCE [LARGE SCALE GENOMIC DNA]</scope>
    <source>
        <strain evidence="2">MUT 4182</strain>
    </source>
</reference>
<dbReference type="EMBL" id="KN823104">
    <property type="protein sequence ID" value="KIO22626.1"/>
    <property type="molecule type" value="Genomic_DNA"/>
</dbReference>
<evidence type="ECO:0000313" key="2">
    <source>
        <dbReference type="Proteomes" id="UP000054248"/>
    </source>
</evidence>
<reference evidence="1 2" key="1">
    <citation type="submission" date="2014-04" db="EMBL/GenBank/DDBJ databases">
        <authorList>
            <consortium name="DOE Joint Genome Institute"/>
            <person name="Kuo A."/>
            <person name="Girlanda M."/>
            <person name="Perotto S."/>
            <person name="Kohler A."/>
            <person name="Nagy L.G."/>
            <person name="Floudas D."/>
            <person name="Copeland A."/>
            <person name="Barry K.W."/>
            <person name="Cichocki N."/>
            <person name="Veneault-Fourrey C."/>
            <person name="LaButti K."/>
            <person name="Lindquist E.A."/>
            <person name="Lipzen A."/>
            <person name="Lundell T."/>
            <person name="Morin E."/>
            <person name="Murat C."/>
            <person name="Sun H."/>
            <person name="Tunlid A."/>
            <person name="Henrissat B."/>
            <person name="Grigoriev I.V."/>
            <person name="Hibbett D.S."/>
            <person name="Martin F."/>
            <person name="Nordberg H.P."/>
            <person name="Cantor M.N."/>
            <person name="Hua S.X."/>
        </authorList>
    </citation>
    <scope>NUCLEOTIDE SEQUENCE [LARGE SCALE GENOMIC DNA]</scope>
    <source>
        <strain evidence="1 2">MUT 4182</strain>
    </source>
</reference>